<sequence>MVKIKGRTFVVSGGVSGLGLSAVHSIVEGGGSVAVFDRDSDAGTKLEKEIGPKHCKFYATDVSSTESIKTSIAAVIEWIQNSGHALGGVVTAAGIGINTPAITHSGQTLNVEHWDQVLRVNTRGSIDLATQLLPHWIKDSSARESIDGHNPDNDRGAIVFVSSIASFEGSPGMSAYAASKAAIMGAVLPLARELGEYGIRVVSIAPGAFQTPMYESIPEAVTAGYLRSMPFPKRAGNPERYFGPFVVHILENAFINGTTLRLDGGLRMPWEALE</sequence>
<dbReference type="PRINTS" id="PR00081">
    <property type="entry name" value="GDHRDH"/>
</dbReference>
<reference evidence="3" key="1">
    <citation type="journal article" date="2021" name="Nat. Commun.">
        <title>Genetic determinants of endophytism in the Arabidopsis root mycobiome.</title>
        <authorList>
            <person name="Mesny F."/>
            <person name="Miyauchi S."/>
            <person name="Thiergart T."/>
            <person name="Pickel B."/>
            <person name="Atanasova L."/>
            <person name="Karlsson M."/>
            <person name="Huettel B."/>
            <person name="Barry K.W."/>
            <person name="Haridas S."/>
            <person name="Chen C."/>
            <person name="Bauer D."/>
            <person name="Andreopoulos W."/>
            <person name="Pangilinan J."/>
            <person name="LaButti K."/>
            <person name="Riley R."/>
            <person name="Lipzen A."/>
            <person name="Clum A."/>
            <person name="Drula E."/>
            <person name="Henrissat B."/>
            <person name="Kohler A."/>
            <person name="Grigoriev I.V."/>
            <person name="Martin F.M."/>
            <person name="Hacquard S."/>
        </authorList>
    </citation>
    <scope>NUCLEOTIDE SEQUENCE</scope>
    <source>
        <strain evidence="3">MPI-SDFR-AT-0120</strain>
    </source>
</reference>
<dbReference type="PANTHER" id="PTHR43658:SF8">
    <property type="entry name" value="17-BETA-HYDROXYSTEROID DEHYDROGENASE 14-RELATED"/>
    <property type="match status" value="1"/>
</dbReference>
<dbReference type="Proteomes" id="UP000813461">
    <property type="component" value="Unassembled WGS sequence"/>
</dbReference>
<dbReference type="PANTHER" id="PTHR43658">
    <property type="entry name" value="SHORT-CHAIN DEHYDROGENASE/REDUCTASE"/>
    <property type="match status" value="1"/>
</dbReference>
<evidence type="ECO:0000256" key="1">
    <source>
        <dbReference type="ARBA" id="ARBA00023002"/>
    </source>
</evidence>
<dbReference type="Pfam" id="PF00106">
    <property type="entry name" value="adh_short"/>
    <property type="match status" value="1"/>
</dbReference>
<evidence type="ECO:0000313" key="4">
    <source>
        <dbReference type="Proteomes" id="UP000813461"/>
    </source>
</evidence>
<dbReference type="InterPro" id="IPR057326">
    <property type="entry name" value="KR_dom"/>
</dbReference>
<gene>
    <name evidence="3" type="ORF">FB567DRAFT_584354</name>
</gene>
<dbReference type="AlphaFoldDB" id="A0A8K0VST2"/>
<evidence type="ECO:0000313" key="3">
    <source>
        <dbReference type="EMBL" id="KAH7071728.1"/>
    </source>
</evidence>
<dbReference type="SMART" id="SM00822">
    <property type="entry name" value="PKS_KR"/>
    <property type="match status" value="1"/>
</dbReference>
<protein>
    <submittedName>
        <fullName evidence="3">Short chain dehydrogenase</fullName>
    </submittedName>
</protein>
<comment type="caution">
    <text evidence="3">The sequence shown here is derived from an EMBL/GenBank/DDBJ whole genome shotgun (WGS) entry which is preliminary data.</text>
</comment>
<dbReference type="Gene3D" id="3.40.50.720">
    <property type="entry name" value="NAD(P)-binding Rossmann-like Domain"/>
    <property type="match status" value="1"/>
</dbReference>
<evidence type="ECO:0000259" key="2">
    <source>
        <dbReference type="SMART" id="SM00822"/>
    </source>
</evidence>
<dbReference type="EMBL" id="JAGMVJ010000024">
    <property type="protein sequence ID" value="KAH7071728.1"/>
    <property type="molecule type" value="Genomic_DNA"/>
</dbReference>
<name>A0A8K0VST2_9PLEO</name>
<organism evidence="3 4">
    <name type="scientific">Paraphoma chrysanthemicola</name>
    <dbReference type="NCBI Taxonomy" id="798071"/>
    <lineage>
        <taxon>Eukaryota</taxon>
        <taxon>Fungi</taxon>
        <taxon>Dikarya</taxon>
        <taxon>Ascomycota</taxon>
        <taxon>Pezizomycotina</taxon>
        <taxon>Dothideomycetes</taxon>
        <taxon>Pleosporomycetidae</taxon>
        <taxon>Pleosporales</taxon>
        <taxon>Pleosporineae</taxon>
        <taxon>Phaeosphaeriaceae</taxon>
        <taxon>Paraphoma</taxon>
    </lineage>
</organism>
<feature type="domain" description="Ketoreductase" evidence="2">
    <location>
        <begin position="7"/>
        <end position="212"/>
    </location>
</feature>
<dbReference type="InterPro" id="IPR036291">
    <property type="entry name" value="NAD(P)-bd_dom_sf"/>
</dbReference>
<dbReference type="InterPro" id="IPR002347">
    <property type="entry name" value="SDR_fam"/>
</dbReference>
<dbReference type="OrthoDB" id="1274115at2759"/>
<dbReference type="GO" id="GO:0016491">
    <property type="term" value="F:oxidoreductase activity"/>
    <property type="evidence" value="ECO:0007669"/>
    <property type="project" value="UniProtKB-KW"/>
</dbReference>
<proteinExistence type="predicted"/>
<dbReference type="SUPFAM" id="SSF51735">
    <property type="entry name" value="NAD(P)-binding Rossmann-fold domains"/>
    <property type="match status" value="1"/>
</dbReference>
<keyword evidence="1" id="KW-0560">Oxidoreductase</keyword>
<accession>A0A8K0VST2</accession>
<keyword evidence="4" id="KW-1185">Reference proteome</keyword>